<evidence type="ECO:0000256" key="11">
    <source>
        <dbReference type="RuleBase" id="RU366025"/>
    </source>
</evidence>
<feature type="domain" description="MYND-type" evidence="14">
    <location>
        <begin position="1"/>
        <end position="29"/>
    </location>
</feature>
<evidence type="ECO:0000256" key="3">
    <source>
        <dbReference type="ARBA" id="ARBA00022670"/>
    </source>
</evidence>
<evidence type="ECO:0000256" key="10">
    <source>
        <dbReference type="PROSITE-ProRule" id="PRU00134"/>
    </source>
</evidence>
<keyword evidence="8 11" id="KW-0788">Thiol protease</keyword>
<keyword evidence="6 11" id="KW-0833">Ubl conjugation pathway</keyword>
<dbReference type="AlphaFoldDB" id="A0A6B2KZ39"/>
<dbReference type="Pfam" id="PF00443">
    <property type="entry name" value="UCH"/>
    <property type="match status" value="1"/>
</dbReference>
<accession>A0A6B2KZ39</accession>
<evidence type="ECO:0000313" key="15">
    <source>
        <dbReference type="EMBL" id="NDV29858.1"/>
    </source>
</evidence>
<evidence type="ECO:0000256" key="6">
    <source>
        <dbReference type="ARBA" id="ARBA00022786"/>
    </source>
</evidence>
<dbReference type="SUPFAM" id="SSF103642">
    <property type="entry name" value="Sec-C motif"/>
    <property type="match status" value="1"/>
</dbReference>
<dbReference type="InterPro" id="IPR018200">
    <property type="entry name" value="USP_CS"/>
</dbReference>
<protein>
    <recommendedName>
        <fullName evidence="11">Ubiquitin carboxyl-terminal hydrolase</fullName>
        <ecNumber evidence="11">3.4.19.12</ecNumber>
    </recommendedName>
</protein>
<dbReference type="PROSITE" id="PS00972">
    <property type="entry name" value="USP_1"/>
    <property type="match status" value="1"/>
</dbReference>
<dbReference type="InterPro" id="IPR004027">
    <property type="entry name" value="SEC_C_motif"/>
</dbReference>
<dbReference type="PROSITE" id="PS50865">
    <property type="entry name" value="ZF_MYND_2"/>
    <property type="match status" value="1"/>
</dbReference>
<dbReference type="EC" id="3.4.19.12" evidence="11"/>
<evidence type="ECO:0000256" key="12">
    <source>
        <dbReference type="SAM" id="MobiDB-lite"/>
    </source>
</evidence>
<dbReference type="GO" id="GO:0005634">
    <property type="term" value="C:nucleus"/>
    <property type="evidence" value="ECO:0007669"/>
    <property type="project" value="TreeGrafter"/>
</dbReference>
<dbReference type="GO" id="GO:0016579">
    <property type="term" value="P:protein deubiquitination"/>
    <property type="evidence" value="ECO:0007669"/>
    <property type="project" value="InterPro"/>
</dbReference>
<feature type="compositionally biased region" description="Polar residues" evidence="12">
    <location>
        <begin position="654"/>
        <end position="674"/>
    </location>
</feature>
<feature type="region of interest" description="Disordered" evidence="12">
    <location>
        <begin position="608"/>
        <end position="633"/>
    </location>
</feature>
<feature type="region of interest" description="Disordered" evidence="12">
    <location>
        <begin position="654"/>
        <end position="686"/>
    </location>
</feature>
<evidence type="ECO:0000256" key="1">
    <source>
        <dbReference type="ARBA" id="ARBA00000707"/>
    </source>
</evidence>
<comment type="similarity">
    <text evidence="2 11">Belongs to the peptidase C19 family.</text>
</comment>
<dbReference type="PROSITE" id="PS00973">
    <property type="entry name" value="USP_2"/>
    <property type="match status" value="1"/>
</dbReference>
<dbReference type="PANTHER" id="PTHR24006">
    <property type="entry name" value="UBIQUITIN CARBOXYL-TERMINAL HYDROLASE"/>
    <property type="match status" value="1"/>
</dbReference>
<evidence type="ECO:0000256" key="2">
    <source>
        <dbReference type="ARBA" id="ARBA00009085"/>
    </source>
</evidence>
<dbReference type="GO" id="GO:0005829">
    <property type="term" value="C:cytosol"/>
    <property type="evidence" value="ECO:0007669"/>
    <property type="project" value="TreeGrafter"/>
</dbReference>
<dbReference type="Pfam" id="PF02810">
    <property type="entry name" value="SEC-C"/>
    <property type="match status" value="1"/>
</dbReference>
<organism evidence="15">
    <name type="scientific">Arcella intermedia</name>
    <dbReference type="NCBI Taxonomy" id="1963864"/>
    <lineage>
        <taxon>Eukaryota</taxon>
        <taxon>Amoebozoa</taxon>
        <taxon>Tubulinea</taxon>
        <taxon>Elardia</taxon>
        <taxon>Arcellinida</taxon>
        <taxon>Sphaerothecina</taxon>
        <taxon>Arcellidae</taxon>
        <taxon>Arcella</taxon>
    </lineage>
</organism>
<keyword evidence="3 11" id="KW-0645">Protease</keyword>
<dbReference type="FunFam" id="3.90.70.10:FF:000119">
    <property type="entry name" value="Ubiquitin specific peptidase 36"/>
    <property type="match status" value="1"/>
</dbReference>
<dbReference type="InterPro" id="IPR002893">
    <property type="entry name" value="Znf_MYND"/>
</dbReference>
<feature type="compositionally biased region" description="Polar residues" evidence="12">
    <location>
        <begin position="432"/>
        <end position="450"/>
    </location>
</feature>
<name>A0A6B2KZ39_9EUKA</name>
<dbReference type="Gene3D" id="3.10.450.50">
    <property type="match status" value="1"/>
</dbReference>
<dbReference type="GO" id="GO:0006508">
    <property type="term" value="P:proteolysis"/>
    <property type="evidence" value="ECO:0007669"/>
    <property type="project" value="UniProtKB-KW"/>
</dbReference>
<keyword evidence="7 11" id="KW-0378">Hydrolase</keyword>
<sequence>MKCSNCKKVFYCSSKCQLDHWKTGHRGQCSIIADTKKTQFIQSTAPPASTPTSSEPLLFLFPPERVNKLLTFQEKFEIGCGLKNIGNTCYVNAVLQCLTHTKSLATFFLSERHTSKCTKKPKEFCILCFFETHLRIALGIEDKYEWVVPKEIILNLNQLGEFRYGFQEDAHEFSVSLLMALHNAFYQIHQDKVLNLTLTPEERCRIEETTFIYQLFGGYLQNEVKCTICSNVSRKQEPFLELHLELCSGSFSLEESLENYTKIEQLNGYQCEKCQALVDAQKQLSIYQPPNILMLQLKRFDLSLNGMKINKSVVFSEHLDLKRIMSPLSEYTEMDLQYELYGVIVHYGSSLFVGHYTSFVNVDGVWVLFDDERVTPLPNISVVMKQNPYMLFYRKKVPIVKQPKKKSIVEVPNEQKPKAAAAKGKRGKGRNTPASQRETPESSSLSSNGQERAMEENSDIIDLHKNEKDKKVFHSFTPKHQVYFTMKDEGIDALLMKVYLEQSTDPTSLIGLVNSTGNIFLESTEQGGPTLSVRLLFKFQVENCSATYYKDNILIVTLPLIHEEEVEEKSSKIPVVVSESNSDIVPLDPDQEIDIAQEQPQFSKVDNFDEEAPTKPKSKIEQEMEEIEKINKPKPESEYKNLYAEIEKAKQSQQVPAQKLTLNPKQNPTNTTAGSKVGRNTECPCGSGRKYKVCHGKLTKNN</sequence>
<proteinExistence type="inferred from homology"/>
<evidence type="ECO:0000259" key="13">
    <source>
        <dbReference type="PROSITE" id="PS50235"/>
    </source>
</evidence>
<evidence type="ECO:0000256" key="9">
    <source>
        <dbReference type="ARBA" id="ARBA00022833"/>
    </source>
</evidence>
<reference evidence="15" key="1">
    <citation type="journal article" date="2020" name="J. Eukaryot. Microbiol.">
        <title>De novo Sequencing, Assembly and Annotation of the Transcriptome for the Free-Living Testate Amoeba Arcella intermedia.</title>
        <authorList>
            <person name="Ribeiro G.M."/>
            <person name="Porfirio-Sousa A.L."/>
            <person name="Maurer-Alcala X.X."/>
            <person name="Katz L.A."/>
            <person name="Lahr D.J.G."/>
        </authorList>
    </citation>
    <scope>NUCLEOTIDE SEQUENCE</scope>
</reference>
<dbReference type="GO" id="GO:0008270">
    <property type="term" value="F:zinc ion binding"/>
    <property type="evidence" value="ECO:0007669"/>
    <property type="project" value="UniProtKB-KW"/>
</dbReference>
<evidence type="ECO:0000256" key="8">
    <source>
        <dbReference type="ARBA" id="ARBA00022807"/>
    </source>
</evidence>
<keyword evidence="4" id="KW-0479">Metal-binding</keyword>
<feature type="region of interest" description="Disordered" evidence="12">
    <location>
        <begin position="404"/>
        <end position="454"/>
    </location>
</feature>
<dbReference type="InterPro" id="IPR038765">
    <property type="entry name" value="Papain-like_cys_pep_sf"/>
</dbReference>
<dbReference type="SUPFAM" id="SSF144232">
    <property type="entry name" value="HIT/MYND zinc finger-like"/>
    <property type="match status" value="1"/>
</dbReference>
<dbReference type="Gene3D" id="3.90.70.10">
    <property type="entry name" value="Cysteine proteinases"/>
    <property type="match status" value="1"/>
</dbReference>
<dbReference type="InterPro" id="IPR001394">
    <property type="entry name" value="Peptidase_C19_UCH"/>
</dbReference>
<evidence type="ECO:0000256" key="4">
    <source>
        <dbReference type="ARBA" id="ARBA00022723"/>
    </source>
</evidence>
<dbReference type="SUPFAM" id="SSF54001">
    <property type="entry name" value="Cysteine proteinases"/>
    <property type="match status" value="1"/>
</dbReference>
<evidence type="ECO:0000256" key="7">
    <source>
        <dbReference type="ARBA" id="ARBA00022801"/>
    </source>
</evidence>
<evidence type="ECO:0000259" key="14">
    <source>
        <dbReference type="PROSITE" id="PS50865"/>
    </source>
</evidence>
<dbReference type="InterPro" id="IPR028889">
    <property type="entry name" value="USP"/>
</dbReference>
<dbReference type="Gene3D" id="6.10.140.2220">
    <property type="match status" value="1"/>
</dbReference>
<keyword evidence="9" id="KW-0862">Zinc</keyword>
<keyword evidence="5 10" id="KW-0863">Zinc-finger</keyword>
<comment type="catalytic activity">
    <reaction evidence="1 11">
        <text>Thiol-dependent hydrolysis of ester, thioester, amide, peptide and isopeptide bonds formed by the C-terminal Gly of ubiquitin (a 76-residue protein attached to proteins as an intracellular targeting signal).</text>
        <dbReference type="EC" id="3.4.19.12"/>
    </reaction>
</comment>
<feature type="compositionally biased region" description="Basic and acidic residues" evidence="12">
    <location>
        <begin position="612"/>
        <end position="633"/>
    </location>
</feature>
<evidence type="ECO:0000256" key="5">
    <source>
        <dbReference type="ARBA" id="ARBA00022771"/>
    </source>
</evidence>
<dbReference type="GO" id="GO:0004843">
    <property type="term" value="F:cysteine-type deubiquitinase activity"/>
    <property type="evidence" value="ECO:0007669"/>
    <property type="project" value="UniProtKB-UniRule"/>
</dbReference>
<feature type="domain" description="USP" evidence="13">
    <location>
        <begin position="80"/>
        <end position="396"/>
    </location>
</feature>
<dbReference type="PANTHER" id="PTHR24006:SF758">
    <property type="entry name" value="UBIQUITIN CARBOXYL-TERMINAL HYDROLASE 36"/>
    <property type="match status" value="1"/>
</dbReference>
<dbReference type="InterPro" id="IPR050164">
    <property type="entry name" value="Peptidase_C19"/>
</dbReference>
<dbReference type="EMBL" id="GIBP01000889">
    <property type="protein sequence ID" value="NDV29858.1"/>
    <property type="molecule type" value="Transcribed_RNA"/>
</dbReference>
<dbReference type="Pfam" id="PF01753">
    <property type="entry name" value="zf-MYND"/>
    <property type="match status" value="1"/>
</dbReference>
<dbReference type="PROSITE" id="PS50235">
    <property type="entry name" value="USP_3"/>
    <property type="match status" value="1"/>
</dbReference>